<evidence type="ECO:0000256" key="1">
    <source>
        <dbReference type="ARBA" id="ARBA00022491"/>
    </source>
</evidence>
<keyword evidence="4" id="KW-0804">Transcription</keyword>
<dbReference type="InterPro" id="IPR033532">
    <property type="entry name" value="AraR_ligand_bind_dom"/>
</dbReference>
<dbReference type="AlphaFoldDB" id="H9UIW2"/>
<dbReference type="Pfam" id="PF13377">
    <property type="entry name" value="Peripla_BP_3"/>
    <property type="match status" value="1"/>
</dbReference>
<proteinExistence type="predicted"/>
<dbReference type="InterPro" id="IPR036390">
    <property type="entry name" value="WH_DNA-bd_sf"/>
</dbReference>
<dbReference type="HOGENOM" id="CLU_037628_15_0_12"/>
<dbReference type="PATRIC" id="fig|889378.3.peg.1382"/>
<dbReference type="InterPro" id="IPR000524">
    <property type="entry name" value="Tscrpt_reg_HTH_GntR"/>
</dbReference>
<evidence type="ECO:0000256" key="4">
    <source>
        <dbReference type="ARBA" id="ARBA00023163"/>
    </source>
</evidence>
<keyword evidence="7" id="KW-1185">Reference proteome</keyword>
<dbReference type="eggNOG" id="COG1609">
    <property type="taxonomic scope" value="Bacteria"/>
</dbReference>
<name>H9UIW2_SPIAZ</name>
<dbReference type="PRINTS" id="PR00035">
    <property type="entry name" value="HTHGNTR"/>
</dbReference>
<dbReference type="PANTHER" id="PTHR30146:SF148">
    <property type="entry name" value="HTH-TYPE TRANSCRIPTIONAL REPRESSOR PURR-RELATED"/>
    <property type="match status" value="1"/>
</dbReference>
<dbReference type="PANTHER" id="PTHR30146">
    <property type="entry name" value="LACI-RELATED TRANSCRIPTIONAL REPRESSOR"/>
    <property type="match status" value="1"/>
</dbReference>
<feature type="domain" description="HTH gntR-type" evidence="5">
    <location>
        <begin position="37"/>
        <end position="105"/>
    </location>
</feature>
<dbReference type="Gene3D" id="1.10.10.10">
    <property type="entry name" value="Winged helix-like DNA-binding domain superfamily/Winged helix DNA-binding domain"/>
    <property type="match status" value="1"/>
</dbReference>
<dbReference type="Gene3D" id="3.40.50.2300">
    <property type="match status" value="2"/>
</dbReference>
<reference evidence="7" key="1">
    <citation type="journal article" date="2013" name="Stand. Genomic Sci.">
        <title>Complete genome sequence of the halophilic bacterium Spirochaeta africana type strain (Z-7692(T)) from the alkaline Lake Magadi in the East African Rift.</title>
        <authorList>
            <person name="Liolos K."/>
            <person name="Abt B."/>
            <person name="Scheuner C."/>
            <person name="Teshima H."/>
            <person name="Held B."/>
            <person name="Lapidus A."/>
            <person name="Nolan M."/>
            <person name="Lucas S."/>
            <person name="Deshpande S."/>
            <person name="Cheng J.F."/>
            <person name="Tapia R."/>
            <person name="Goodwin L.A."/>
            <person name="Pitluck S."/>
            <person name="Pagani I."/>
            <person name="Ivanova N."/>
            <person name="Mavromatis K."/>
            <person name="Mikhailova N."/>
            <person name="Huntemann M."/>
            <person name="Pati A."/>
            <person name="Chen A."/>
            <person name="Palaniappan K."/>
            <person name="Land M."/>
            <person name="Rohde M."/>
            <person name="Tindall B.J."/>
            <person name="Detter J.C."/>
            <person name="Goker M."/>
            <person name="Bristow J."/>
            <person name="Eisen J.A."/>
            <person name="Markowitz V."/>
            <person name="Hugenholtz P."/>
            <person name="Woyke T."/>
            <person name="Klenk H.P."/>
            <person name="Kyrpides N.C."/>
        </authorList>
    </citation>
    <scope>NUCLEOTIDE SEQUENCE</scope>
    <source>
        <strain evidence="7">ATCC 700263 / DSM 8902 / Z-7692</strain>
    </source>
</reference>
<dbReference type="InterPro" id="IPR036388">
    <property type="entry name" value="WH-like_DNA-bd_sf"/>
</dbReference>
<dbReference type="PROSITE" id="PS50949">
    <property type="entry name" value="HTH_GNTR"/>
    <property type="match status" value="1"/>
</dbReference>
<accession>H9UIW2</accession>
<protein>
    <submittedName>
        <fullName evidence="6">Transcriptional regulator</fullName>
    </submittedName>
</protein>
<dbReference type="SUPFAM" id="SSF46785">
    <property type="entry name" value="Winged helix' DNA-binding domain"/>
    <property type="match status" value="1"/>
</dbReference>
<dbReference type="KEGG" id="sfc:Spiaf_1389"/>
<dbReference type="Proteomes" id="UP000007383">
    <property type="component" value="Chromosome"/>
</dbReference>
<evidence type="ECO:0000313" key="6">
    <source>
        <dbReference type="EMBL" id="AFG37455.1"/>
    </source>
</evidence>
<dbReference type="GO" id="GO:0003700">
    <property type="term" value="F:DNA-binding transcription factor activity"/>
    <property type="evidence" value="ECO:0007669"/>
    <property type="project" value="InterPro"/>
</dbReference>
<dbReference type="Pfam" id="PF00392">
    <property type="entry name" value="GntR"/>
    <property type="match status" value="1"/>
</dbReference>
<evidence type="ECO:0000256" key="2">
    <source>
        <dbReference type="ARBA" id="ARBA00023015"/>
    </source>
</evidence>
<dbReference type="CDD" id="cd01541">
    <property type="entry name" value="PBP1_AraR"/>
    <property type="match status" value="1"/>
</dbReference>
<dbReference type="SUPFAM" id="SSF53822">
    <property type="entry name" value="Periplasmic binding protein-like I"/>
    <property type="match status" value="1"/>
</dbReference>
<dbReference type="CDD" id="cd07377">
    <property type="entry name" value="WHTH_GntR"/>
    <property type="match status" value="1"/>
</dbReference>
<dbReference type="InterPro" id="IPR028082">
    <property type="entry name" value="Peripla_BP_I"/>
</dbReference>
<dbReference type="GO" id="GO:0000976">
    <property type="term" value="F:transcription cis-regulatory region binding"/>
    <property type="evidence" value="ECO:0007669"/>
    <property type="project" value="TreeGrafter"/>
</dbReference>
<organism evidence="6 7">
    <name type="scientific">Spirochaeta africana (strain ATCC 700263 / DSM 8902 / Z-7692)</name>
    <dbReference type="NCBI Taxonomy" id="889378"/>
    <lineage>
        <taxon>Bacteria</taxon>
        <taxon>Pseudomonadati</taxon>
        <taxon>Spirochaetota</taxon>
        <taxon>Spirochaetia</taxon>
        <taxon>Spirochaetales</taxon>
        <taxon>Spirochaetaceae</taxon>
        <taxon>Spirochaeta</taxon>
    </lineage>
</organism>
<dbReference type="EMBL" id="CP003282">
    <property type="protein sequence ID" value="AFG37455.1"/>
    <property type="molecule type" value="Genomic_DNA"/>
</dbReference>
<evidence type="ECO:0000259" key="5">
    <source>
        <dbReference type="PROSITE" id="PS50949"/>
    </source>
</evidence>
<dbReference type="InterPro" id="IPR046335">
    <property type="entry name" value="LacI/GalR-like_sensor"/>
</dbReference>
<keyword evidence="2" id="KW-0805">Transcription regulation</keyword>
<dbReference type="SMART" id="SM00345">
    <property type="entry name" value="HTH_GNTR"/>
    <property type="match status" value="1"/>
</dbReference>
<keyword evidence="3" id="KW-0238">DNA-binding</keyword>
<sequence length="413" mass="46598">MLMSASIHGISARNRYIQSIQTGRTDKNMNAQSEKKYLKYRAVRDLLVRSLQDEQYQPGQKLPTELELTRKLNVSRTTIRQGLELLKEEGVVSKIQGSGTFFRGFDVKPGDTHQDMTSVTRVRKGFIGLVNFNYMDYIYPEIVRGAEEVLATEGYSLAIAPCNRDLDKEIQSIRRLIEQGVKGLIIEPSTNLQINEDHPISEVIRNIRIPVVATHWGITNQLVSTVSVDDVIAGRLAARHLLQQGHRDAAIIFKTDVQSGHDRLEGFRREMADAGYPVPDRMCAGFSNTEDEPGDKPGYTCTRQLLEQNQGRISAIFYFNDLTAQQGYQALYEAGLQIPQDISVIGFDNYQSTAFMNPPLTTFEHPKYDLGRWAARIVLDELSGTSYNLRKKLVFEPRLILRSSTGPVNTIRG</sequence>
<dbReference type="STRING" id="889378.Spiaf_1389"/>
<evidence type="ECO:0000256" key="3">
    <source>
        <dbReference type="ARBA" id="ARBA00023125"/>
    </source>
</evidence>
<keyword evidence="1" id="KW-0678">Repressor</keyword>
<evidence type="ECO:0000313" key="7">
    <source>
        <dbReference type="Proteomes" id="UP000007383"/>
    </source>
</evidence>
<gene>
    <name evidence="6" type="ordered locus">Spiaf_1389</name>
</gene>